<dbReference type="Pfam" id="PF01213">
    <property type="entry name" value="CAP_N-CM"/>
    <property type="match status" value="1"/>
</dbReference>
<dbReference type="InterPro" id="IPR036223">
    <property type="entry name" value="CAP_C_sf"/>
</dbReference>
<dbReference type="SUPFAM" id="SSF101278">
    <property type="entry name" value="N-terminal domain of adenylylcyclase associated protein, CAP"/>
    <property type="match status" value="1"/>
</dbReference>
<dbReference type="InterPro" id="IPR013912">
    <property type="entry name" value="Adenylate_cyclase-assoc_CAP_C"/>
</dbReference>
<feature type="region of interest" description="Disordered" evidence="6">
    <location>
        <begin position="303"/>
        <end position="327"/>
    </location>
</feature>
<dbReference type="EMBL" id="LR824533">
    <property type="protein sequence ID" value="CAH1639809.1"/>
    <property type="molecule type" value="Genomic_DNA"/>
</dbReference>
<dbReference type="GO" id="GO:0007015">
    <property type="term" value="P:actin filament organization"/>
    <property type="evidence" value="ECO:0007669"/>
    <property type="project" value="TreeGrafter"/>
</dbReference>
<dbReference type="Proteomes" id="UP001153321">
    <property type="component" value="Chromosome 2"/>
</dbReference>
<dbReference type="GO" id="GO:0005886">
    <property type="term" value="C:plasma membrane"/>
    <property type="evidence" value="ECO:0007669"/>
    <property type="project" value="UniProtKB-SubCell"/>
</dbReference>
<dbReference type="PROSITE" id="PS01089">
    <property type="entry name" value="CAP_2"/>
    <property type="match status" value="1"/>
</dbReference>
<reference evidence="9" key="1">
    <citation type="submission" date="2022-02" db="EMBL/GenBank/DDBJ databases">
        <authorList>
            <person name="King R."/>
        </authorList>
    </citation>
    <scope>NUCLEOTIDE SEQUENCE</scope>
</reference>
<dbReference type="Pfam" id="PF21938">
    <property type="entry name" value="CAP_N"/>
    <property type="match status" value="1"/>
</dbReference>
<dbReference type="FunFam" id="1.25.40.330:FF:000001">
    <property type="entry name" value="Adenylyl cyclase-associated protein"/>
    <property type="match status" value="1"/>
</dbReference>
<feature type="compositionally biased region" description="Basic and acidic residues" evidence="6">
    <location>
        <begin position="32"/>
        <end position="83"/>
    </location>
</feature>
<proteinExistence type="inferred from homology"/>
<gene>
    <name evidence="9" type="ORF">SPLIT_LOCUS5165</name>
</gene>
<name>A0A9P0I5K8_SPOLI</name>
<evidence type="ECO:0000256" key="1">
    <source>
        <dbReference type="ARBA" id="ARBA00004202"/>
    </source>
</evidence>
<dbReference type="InterPro" id="IPR053950">
    <property type="entry name" value="CAP_N"/>
</dbReference>
<feature type="domain" description="WH2" evidence="7">
    <location>
        <begin position="536"/>
        <end position="557"/>
    </location>
</feature>
<feature type="region of interest" description="Disordered" evidence="6">
    <location>
        <begin position="1"/>
        <end position="102"/>
    </location>
</feature>
<feature type="compositionally biased region" description="Polar residues" evidence="6">
    <location>
        <begin position="174"/>
        <end position="185"/>
    </location>
</feature>
<dbReference type="GO" id="GO:0000902">
    <property type="term" value="P:cell morphogenesis"/>
    <property type="evidence" value="ECO:0007669"/>
    <property type="project" value="TreeGrafter"/>
</dbReference>
<dbReference type="InterPro" id="IPR028417">
    <property type="entry name" value="CAP_CS_C"/>
</dbReference>
<evidence type="ECO:0000256" key="6">
    <source>
        <dbReference type="SAM" id="MobiDB-lite"/>
    </source>
</evidence>
<feature type="domain" description="C-CAP/cofactor C-like" evidence="8">
    <location>
        <begin position="601"/>
        <end position="735"/>
    </location>
</feature>
<dbReference type="GO" id="GO:0019933">
    <property type="term" value="P:cAMP-mediated signaling"/>
    <property type="evidence" value="ECO:0007669"/>
    <property type="project" value="TreeGrafter"/>
</dbReference>
<dbReference type="InterPro" id="IPR001837">
    <property type="entry name" value="Adenylate_cyclase-assoc_CAP"/>
</dbReference>
<dbReference type="InterPro" id="IPR003124">
    <property type="entry name" value="WH2_dom"/>
</dbReference>
<dbReference type="Gene3D" id="2.160.20.70">
    <property type="match status" value="1"/>
</dbReference>
<dbReference type="AlphaFoldDB" id="A0A9P0I5K8"/>
<dbReference type="FunFam" id="2.160.20.70:FF:000001">
    <property type="entry name" value="Adenylyl cyclase-associated protein"/>
    <property type="match status" value="1"/>
</dbReference>
<dbReference type="PROSITE" id="PS51329">
    <property type="entry name" value="C_CAP_COFACTOR_C"/>
    <property type="match status" value="1"/>
</dbReference>
<evidence type="ECO:0000313" key="9">
    <source>
        <dbReference type="EMBL" id="CAH1639809.1"/>
    </source>
</evidence>
<dbReference type="InterPro" id="IPR018106">
    <property type="entry name" value="CAP_CS_N"/>
</dbReference>
<dbReference type="PROSITE" id="PS51082">
    <property type="entry name" value="WH2"/>
    <property type="match status" value="1"/>
</dbReference>
<dbReference type="PANTHER" id="PTHR10652">
    <property type="entry name" value="ADENYLYL CYCLASE-ASSOCIATED PROTEIN"/>
    <property type="match status" value="1"/>
</dbReference>
<evidence type="ECO:0000259" key="8">
    <source>
        <dbReference type="PROSITE" id="PS51329"/>
    </source>
</evidence>
<feature type="compositionally biased region" description="Pro residues" evidence="6">
    <location>
        <begin position="307"/>
        <end position="318"/>
    </location>
</feature>
<feature type="compositionally biased region" description="Basic and acidic residues" evidence="6">
    <location>
        <begin position="186"/>
        <end position="196"/>
    </location>
</feature>
<evidence type="ECO:0000313" key="10">
    <source>
        <dbReference type="Proteomes" id="UP001153321"/>
    </source>
</evidence>
<dbReference type="InterPro" id="IPR016098">
    <property type="entry name" value="CAP/MinC_C"/>
</dbReference>
<feature type="compositionally biased region" description="Acidic residues" evidence="6">
    <location>
        <begin position="84"/>
        <end position="93"/>
    </location>
</feature>
<feature type="region of interest" description="Disordered" evidence="6">
    <location>
        <begin position="160"/>
        <end position="226"/>
    </location>
</feature>
<evidence type="ECO:0000256" key="3">
    <source>
        <dbReference type="ARBA" id="ARBA00022475"/>
    </source>
</evidence>
<dbReference type="SUPFAM" id="SSF69340">
    <property type="entry name" value="C-terminal domain of adenylylcyclase associated protein"/>
    <property type="match status" value="1"/>
</dbReference>
<dbReference type="PROSITE" id="PS01088">
    <property type="entry name" value="CAP_1"/>
    <property type="match status" value="1"/>
</dbReference>
<dbReference type="GO" id="GO:0003779">
    <property type="term" value="F:actin binding"/>
    <property type="evidence" value="ECO:0007669"/>
    <property type="project" value="InterPro"/>
</dbReference>
<evidence type="ECO:0000256" key="4">
    <source>
        <dbReference type="ARBA" id="ARBA00023136"/>
    </source>
</evidence>
<dbReference type="InterPro" id="IPR017901">
    <property type="entry name" value="C-CAP_CF_C-like"/>
</dbReference>
<organism evidence="9 10">
    <name type="scientific">Spodoptera littoralis</name>
    <name type="common">Egyptian cotton leafworm</name>
    <dbReference type="NCBI Taxonomy" id="7109"/>
    <lineage>
        <taxon>Eukaryota</taxon>
        <taxon>Metazoa</taxon>
        <taxon>Ecdysozoa</taxon>
        <taxon>Arthropoda</taxon>
        <taxon>Hexapoda</taxon>
        <taxon>Insecta</taxon>
        <taxon>Pterygota</taxon>
        <taxon>Neoptera</taxon>
        <taxon>Endopterygota</taxon>
        <taxon>Lepidoptera</taxon>
        <taxon>Glossata</taxon>
        <taxon>Ditrysia</taxon>
        <taxon>Noctuoidea</taxon>
        <taxon>Noctuidae</taxon>
        <taxon>Amphipyrinae</taxon>
        <taxon>Spodoptera</taxon>
    </lineage>
</organism>
<accession>A0A9P0I5K8</accession>
<keyword evidence="3" id="KW-1003">Cell membrane</keyword>
<evidence type="ECO:0000256" key="2">
    <source>
        <dbReference type="ARBA" id="ARBA00007659"/>
    </source>
</evidence>
<dbReference type="PANTHER" id="PTHR10652:SF0">
    <property type="entry name" value="ADENYLYL CYCLASE-ASSOCIATED PROTEIN"/>
    <property type="match status" value="1"/>
</dbReference>
<dbReference type="GO" id="GO:0008179">
    <property type="term" value="F:adenylate cyclase binding"/>
    <property type="evidence" value="ECO:0007669"/>
    <property type="project" value="TreeGrafter"/>
</dbReference>
<dbReference type="InterPro" id="IPR036222">
    <property type="entry name" value="CAP_N_sf"/>
</dbReference>
<dbReference type="SMART" id="SM00673">
    <property type="entry name" value="CARP"/>
    <property type="match status" value="2"/>
</dbReference>
<dbReference type="InterPro" id="IPR006599">
    <property type="entry name" value="CARP_motif"/>
</dbReference>
<comment type="subcellular location">
    <subcellularLocation>
        <location evidence="1">Cell membrane</location>
        <topology evidence="1">Peripheral membrane protein</topology>
    </subcellularLocation>
</comment>
<keyword evidence="10" id="KW-1185">Reference proteome</keyword>
<evidence type="ECO:0000259" key="7">
    <source>
        <dbReference type="PROSITE" id="PS51082"/>
    </source>
</evidence>
<evidence type="ECO:0000256" key="5">
    <source>
        <dbReference type="RuleBase" id="RU000647"/>
    </source>
</evidence>
<sequence length="759" mass="83459">MFKSCCARPSKKMSKSTSKSEKMDSNSEPDSENTKKKLPDIEDNNTPEKKELPQTNKESEQEKINLGEGKEQKSSDMATVHEDTDVENDDDEVHNDSVSEAGEVDTLDLVLPKKELTRKRYSVDYKRTRLDFKRFSVDCRRDSATLEELARLEQELARTNVDVRPGGRRKSTGILKSTTNSSNGGSEHRPSSKQESDTEDDEVFEESVTKTGENEGPRDPPATPVGRDELALRRHRFFSDLVCAARAAVEHRVRFDPLGPVVADPGSEADAAAATRSPASDLECLIERLERVTSRLERLPLLRARTPTPPASPAPSPVSEPSLPHQAPCFEPTDDMSVNGYQDIVQGPLQVYLQLSQQIGGDVSAHANLVNAAFQAQLRYIQLATTRSKPSQAEEMQLLAPTSEQISAIQQFREKNRASTYFNHLSAISESIPALGWVAVAPTPAPYVKEMNDAGQFYTNRVLKEWKEKNKTHVEWCRAWVQLLSDLQAYVKQYHTTGLVWSGTGAGAPPPPPPGGMPPPPPVLPDVDFSNLSVDDRSALFAEINQGENITSSLRKVTPDMQTHKNPQLRQGPAPFKAAPAARAPLGKQLPQPGAGTLDKPPVFTRDGKKWLIEYQKGNPSLVVENADMNNVVYMFRCRDSALTVRGKVNGVVLDSCTKCAVVFDNLVSSIEFVNCQSVQMQVLGKVPTVSIDKTDGCQIYLSPESLDVEIVSSKSSEMNVLVPKGNGDYSEHPVPEQFKTVLNSTKSGITTTPVESTG</sequence>
<dbReference type="GO" id="GO:0005737">
    <property type="term" value="C:cytoplasm"/>
    <property type="evidence" value="ECO:0007669"/>
    <property type="project" value="TreeGrafter"/>
</dbReference>
<comment type="similarity">
    <text evidence="2 5">Belongs to the CAP family.</text>
</comment>
<dbReference type="InterPro" id="IPR013992">
    <property type="entry name" value="Adenylate_cyclase-assoc_CAP_N"/>
</dbReference>
<dbReference type="Gene3D" id="1.25.40.330">
    <property type="entry name" value="Adenylate cyclase-associated CAP, N-terminal domain"/>
    <property type="match status" value="1"/>
</dbReference>
<protein>
    <recommendedName>
        <fullName evidence="5">Adenylyl cyclase-associated protein</fullName>
    </recommendedName>
</protein>
<keyword evidence="4" id="KW-0472">Membrane</keyword>
<dbReference type="Pfam" id="PF08603">
    <property type="entry name" value="CAP_C"/>
    <property type="match status" value="1"/>
</dbReference>